<protein>
    <submittedName>
        <fullName evidence="3">Uncharacterized protein LOC111357037 isoform X2</fullName>
    </submittedName>
</protein>
<evidence type="ECO:0000313" key="3">
    <source>
        <dbReference type="RefSeq" id="XP_022827331.1"/>
    </source>
</evidence>
<organism evidence="2 3">
    <name type="scientific">Spodoptera litura</name>
    <name type="common">Asian cotton leafworm</name>
    <dbReference type="NCBI Taxonomy" id="69820"/>
    <lineage>
        <taxon>Eukaryota</taxon>
        <taxon>Metazoa</taxon>
        <taxon>Ecdysozoa</taxon>
        <taxon>Arthropoda</taxon>
        <taxon>Hexapoda</taxon>
        <taxon>Insecta</taxon>
        <taxon>Pterygota</taxon>
        <taxon>Neoptera</taxon>
        <taxon>Endopterygota</taxon>
        <taxon>Lepidoptera</taxon>
        <taxon>Glossata</taxon>
        <taxon>Ditrysia</taxon>
        <taxon>Noctuoidea</taxon>
        <taxon>Noctuidae</taxon>
        <taxon>Amphipyrinae</taxon>
        <taxon>Spodoptera</taxon>
    </lineage>
</organism>
<dbReference type="Gene3D" id="2.40.70.10">
    <property type="entry name" value="Acid Proteases"/>
    <property type="match status" value="1"/>
</dbReference>
<dbReference type="AlphaFoldDB" id="A0A9J7EER6"/>
<dbReference type="InterPro" id="IPR021109">
    <property type="entry name" value="Peptidase_aspartic_dom_sf"/>
</dbReference>
<dbReference type="InterPro" id="IPR040676">
    <property type="entry name" value="DUF5641"/>
</dbReference>
<dbReference type="Pfam" id="PF03564">
    <property type="entry name" value="DUF1759"/>
    <property type="match status" value="1"/>
</dbReference>
<dbReference type="Proteomes" id="UP000301870">
    <property type="component" value="Chromosome 24"/>
</dbReference>
<accession>A0A9J7EER6</accession>
<reference evidence="3" key="1">
    <citation type="submission" date="2025-08" db="UniProtKB">
        <authorList>
            <consortium name="RefSeq"/>
        </authorList>
    </citation>
    <scope>IDENTIFICATION</scope>
    <source>
        <strain evidence="3">Ishihara</strain>
        <tissue evidence="3">Whole body</tissue>
    </source>
</reference>
<evidence type="ECO:0000313" key="2">
    <source>
        <dbReference type="Proteomes" id="UP000301870"/>
    </source>
</evidence>
<proteinExistence type="predicted"/>
<dbReference type="PANTHER" id="PTHR47331:SF5">
    <property type="entry name" value="RIBONUCLEASE H"/>
    <property type="match status" value="1"/>
</dbReference>
<dbReference type="GeneID" id="111357037"/>
<feature type="domain" description="DUF5641" evidence="1">
    <location>
        <begin position="488"/>
        <end position="581"/>
    </location>
</feature>
<name>A0A9J7EER6_SPOLT</name>
<keyword evidence="2" id="KW-1185">Reference proteome</keyword>
<sequence>MADIKSFIKKRASIKAKLTQFNSYLSVSKSCEKLSEVQIVEIEYRLNIFENLYEKYDALQDELEALVEDPSEQYAEREEFEKLYYSLVASARQLISGARKLLEGDSANEVDSCISSTHKHNSIRLPKIDLPKYSGSYRDWLEFSDTFVSIVHNNANLDKINKLHYLRASLKGSASLVIDNLDFNSENYDTAWKLLCDRYDNKRLLVNNHVQALFNVQSIDRETSKSLRYIFDTTNKNLRALATLGQPIQNCFVDVLIIYIMTSKLHHITNLKWEEHRNTFVEPPTLSAFINFLSNRADLLETMEESKPIAIAKSESVTTSNKAKTHSMLPERSLKALTCPMCRQDHFIFACEQFKSLSVQARIKKAQDSNVCMNCLRPGHDTSRCKLGHCKYCRQKHNTLLHIDNDNVLPSAHNTVLSATQSSSSRIILLSTALVRVTDADGNHQTARVLLDSGSTTNFISEDFVRKLHITTYITNTKVQNANINSLKRFHRIDVLKQHFWTRFAHEYIMWLQERTKWRRSSGELKEGTMVVIKDNNLPPLMWLLGRITHVLPGRDGVARVADILTKKGVIRRAFNTICPLPVSTVEDSSTGGVC</sequence>
<dbReference type="RefSeq" id="XP_022827331.1">
    <property type="nucleotide sequence ID" value="XM_022971563.1"/>
</dbReference>
<dbReference type="CDD" id="cd00303">
    <property type="entry name" value="retropepsin_like"/>
    <property type="match status" value="1"/>
</dbReference>
<dbReference type="Pfam" id="PF18701">
    <property type="entry name" value="DUF5641"/>
    <property type="match status" value="1"/>
</dbReference>
<dbReference type="PANTHER" id="PTHR47331">
    <property type="entry name" value="PHD-TYPE DOMAIN-CONTAINING PROTEIN"/>
    <property type="match status" value="1"/>
</dbReference>
<evidence type="ECO:0000259" key="1">
    <source>
        <dbReference type="Pfam" id="PF18701"/>
    </source>
</evidence>
<dbReference type="InterPro" id="IPR005312">
    <property type="entry name" value="DUF1759"/>
</dbReference>
<gene>
    <name evidence="3" type="primary">LOC111357037</name>
</gene>